<dbReference type="AlphaFoldDB" id="A0A2S2CST4"/>
<dbReference type="EMBL" id="CP029353">
    <property type="protein sequence ID" value="AWK87583.1"/>
    <property type="molecule type" value="Genomic_DNA"/>
</dbReference>
<dbReference type="Pfam" id="PF08448">
    <property type="entry name" value="PAS_4"/>
    <property type="match status" value="1"/>
</dbReference>
<dbReference type="InterPro" id="IPR000014">
    <property type="entry name" value="PAS"/>
</dbReference>
<dbReference type="Pfam" id="PF00990">
    <property type="entry name" value="GGDEF"/>
    <property type="match status" value="1"/>
</dbReference>
<dbReference type="PANTHER" id="PTHR44757">
    <property type="entry name" value="DIGUANYLATE CYCLASE DGCP"/>
    <property type="match status" value="1"/>
</dbReference>
<dbReference type="InterPro" id="IPR052155">
    <property type="entry name" value="Biofilm_reg_signaling"/>
</dbReference>
<feature type="transmembrane region" description="Helical" evidence="1">
    <location>
        <begin position="136"/>
        <end position="157"/>
    </location>
</feature>
<proteinExistence type="predicted"/>
<dbReference type="GO" id="GO:0007165">
    <property type="term" value="P:signal transduction"/>
    <property type="evidence" value="ECO:0007669"/>
    <property type="project" value="InterPro"/>
</dbReference>
<dbReference type="OrthoDB" id="7251575at2"/>
<protein>
    <submittedName>
        <fullName evidence="6">GGDEF domain-containing protein</fullName>
    </submittedName>
</protein>
<organism evidence="6 7">
    <name type="scientific">Azospirillum thermophilum</name>
    <dbReference type="NCBI Taxonomy" id="2202148"/>
    <lineage>
        <taxon>Bacteria</taxon>
        <taxon>Pseudomonadati</taxon>
        <taxon>Pseudomonadota</taxon>
        <taxon>Alphaproteobacteria</taxon>
        <taxon>Rhodospirillales</taxon>
        <taxon>Azospirillaceae</taxon>
        <taxon>Azospirillum</taxon>
    </lineage>
</organism>
<dbReference type="InterPro" id="IPR043128">
    <property type="entry name" value="Rev_trsase/Diguanyl_cyclase"/>
</dbReference>
<dbReference type="KEGG" id="azz:DEW08_16355"/>
<evidence type="ECO:0000259" key="4">
    <source>
        <dbReference type="PROSITE" id="PS50885"/>
    </source>
</evidence>
<dbReference type="Gene3D" id="3.20.20.450">
    <property type="entry name" value="EAL domain"/>
    <property type="match status" value="1"/>
</dbReference>
<dbReference type="InterPro" id="IPR035919">
    <property type="entry name" value="EAL_sf"/>
</dbReference>
<dbReference type="PANTHER" id="PTHR44757:SF2">
    <property type="entry name" value="BIOFILM ARCHITECTURE MAINTENANCE PROTEIN MBAA"/>
    <property type="match status" value="1"/>
</dbReference>
<dbReference type="PROSITE" id="PS50887">
    <property type="entry name" value="GGDEF"/>
    <property type="match status" value="1"/>
</dbReference>
<feature type="domain" description="EAL" evidence="3">
    <location>
        <begin position="510"/>
        <end position="763"/>
    </location>
</feature>
<evidence type="ECO:0000259" key="2">
    <source>
        <dbReference type="PROSITE" id="PS50112"/>
    </source>
</evidence>
<feature type="transmembrane region" description="Helical" evidence="1">
    <location>
        <begin position="12"/>
        <end position="29"/>
    </location>
</feature>
<dbReference type="NCBIfam" id="TIGR00229">
    <property type="entry name" value="sensory_box"/>
    <property type="match status" value="1"/>
</dbReference>
<dbReference type="PROSITE" id="PS50112">
    <property type="entry name" value="PAS"/>
    <property type="match status" value="1"/>
</dbReference>
<dbReference type="SMART" id="SM00267">
    <property type="entry name" value="GGDEF"/>
    <property type="match status" value="1"/>
</dbReference>
<evidence type="ECO:0000313" key="7">
    <source>
        <dbReference type="Proteomes" id="UP000245629"/>
    </source>
</evidence>
<keyword evidence="1" id="KW-0812">Transmembrane</keyword>
<dbReference type="SUPFAM" id="SSF55785">
    <property type="entry name" value="PYP-like sensor domain (PAS domain)"/>
    <property type="match status" value="1"/>
</dbReference>
<dbReference type="SUPFAM" id="SSF141868">
    <property type="entry name" value="EAL domain-like"/>
    <property type="match status" value="1"/>
</dbReference>
<keyword evidence="7" id="KW-1185">Reference proteome</keyword>
<keyword evidence="1" id="KW-0472">Membrane</keyword>
<dbReference type="Pfam" id="PF00563">
    <property type="entry name" value="EAL"/>
    <property type="match status" value="1"/>
</dbReference>
<dbReference type="Pfam" id="PF00672">
    <property type="entry name" value="HAMP"/>
    <property type="match status" value="1"/>
</dbReference>
<dbReference type="SUPFAM" id="SSF55073">
    <property type="entry name" value="Nucleotide cyclase"/>
    <property type="match status" value="1"/>
</dbReference>
<sequence>MTLRRKIRWLTWIGLICCLTAAVPALYLLRHGLIAERERMTAALVDSAQAMLHELQVAVEAGAVAEEDARSQARLSLRALAGDPFHVTVFTDGRIPPGWPPISKSVSSSTLFEPWGWAIAAAGDVEDIDRAFAAEALAFILFLAVLLVLSWPASVFLSQNVLGPIEALSARMRVLTEGRTDIDIPGQDRADEFGAMARAMEFFRQAARTLIERDERLAGIMNNVSEAILLVDRDGRIEDCNPAAVALLGLPSDALPGRRLSELFAEGDRPRVEALVGVGQDEPRAERAEALGIDRAAGRVEVSLSVAPLTVGGRPGFVCALADMTQRLRHERELLRLATRDRLTGLPNRALVESLLESAVERCRRHGRRFAVMCLDLSRFKLVTDTLGHHAGDELLKVVAARIVATVRASDTVGRIGTDDFAVIVEEVADAEEAAAIAQRILAAFDEPVMLLDNEHYVRPSVGIALFPDHTDEAQELLRAADTALYAAKRSGGRRHAFFHKELAEQARRHLALDGDLRSALANRQFRLHYQPKVSLIDLSLEGFEALLRWEAPGKGMISPGEFIPVAEDTGFIVPLGDWVLDEACRQQREWLDAGMKPVPVAVNISPRHLRHRSAEDFRRIIDSHGLPPELIELEITEGAVMQDLDHALAVLGALKEMGIRVAVDDFGTGHSSLSYLKRLPVTTLKIDRSFIGGIPEEREDIGIVSTIIAMAEILGLDVVAEGVEKNEQANFLRRHNCTLVQGWLTGRPVAPETAVSLLARRLPEHA</sequence>
<dbReference type="InterPro" id="IPR013656">
    <property type="entry name" value="PAS_4"/>
</dbReference>
<dbReference type="SMART" id="SM00052">
    <property type="entry name" value="EAL"/>
    <property type="match status" value="1"/>
</dbReference>
<dbReference type="InterPro" id="IPR035965">
    <property type="entry name" value="PAS-like_dom_sf"/>
</dbReference>
<feature type="domain" description="GGDEF" evidence="5">
    <location>
        <begin position="368"/>
        <end position="501"/>
    </location>
</feature>
<dbReference type="PROSITE" id="PS50883">
    <property type="entry name" value="EAL"/>
    <property type="match status" value="1"/>
</dbReference>
<evidence type="ECO:0000256" key="1">
    <source>
        <dbReference type="SAM" id="Phobius"/>
    </source>
</evidence>
<evidence type="ECO:0000259" key="5">
    <source>
        <dbReference type="PROSITE" id="PS50887"/>
    </source>
</evidence>
<dbReference type="RefSeq" id="WP_109328889.1">
    <property type="nucleotide sequence ID" value="NZ_CP029353.1"/>
</dbReference>
<dbReference type="NCBIfam" id="TIGR00254">
    <property type="entry name" value="GGDEF"/>
    <property type="match status" value="1"/>
</dbReference>
<evidence type="ECO:0000313" key="6">
    <source>
        <dbReference type="EMBL" id="AWK87583.1"/>
    </source>
</evidence>
<feature type="domain" description="HAMP" evidence="4">
    <location>
        <begin position="159"/>
        <end position="212"/>
    </location>
</feature>
<evidence type="ECO:0000259" key="3">
    <source>
        <dbReference type="PROSITE" id="PS50883"/>
    </source>
</evidence>
<dbReference type="CDD" id="cd01949">
    <property type="entry name" value="GGDEF"/>
    <property type="match status" value="1"/>
</dbReference>
<reference evidence="7" key="1">
    <citation type="submission" date="2018-05" db="EMBL/GenBank/DDBJ databases">
        <title>Azospirillum thermophila sp. nov., a novel isolated from hot spring.</title>
        <authorList>
            <person name="Zhao Z."/>
        </authorList>
    </citation>
    <scope>NUCLEOTIDE SEQUENCE [LARGE SCALE GENOMIC DNA]</scope>
    <source>
        <strain evidence="7">CFH 70021</strain>
    </source>
</reference>
<dbReference type="InterPro" id="IPR029787">
    <property type="entry name" value="Nucleotide_cyclase"/>
</dbReference>
<dbReference type="InterPro" id="IPR000160">
    <property type="entry name" value="GGDEF_dom"/>
</dbReference>
<dbReference type="Gene3D" id="3.30.70.270">
    <property type="match status" value="1"/>
</dbReference>
<dbReference type="InterPro" id="IPR001633">
    <property type="entry name" value="EAL_dom"/>
</dbReference>
<dbReference type="SMART" id="SM00304">
    <property type="entry name" value="HAMP"/>
    <property type="match status" value="1"/>
</dbReference>
<dbReference type="GO" id="GO:0016020">
    <property type="term" value="C:membrane"/>
    <property type="evidence" value="ECO:0007669"/>
    <property type="project" value="InterPro"/>
</dbReference>
<dbReference type="Gene3D" id="6.10.340.10">
    <property type="match status" value="1"/>
</dbReference>
<dbReference type="PROSITE" id="PS50885">
    <property type="entry name" value="HAMP"/>
    <property type="match status" value="1"/>
</dbReference>
<name>A0A2S2CST4_9PROT</name>
<dbReference type="SMART" id="SM00091">
    <property type="entry name" value="PAS"/>
    <property type="match status" value="1"/>
</dbReference>
<feature type="domain" description="PAS" evidence="2">
    <location>
        <begin position="213"/>
        <end position="276"/>
    </location>
</feature>
<dbReference type="Gene3D" id="3.30.450.20">
    <property type="entry name" value="PAS domain"/>
    <property type="match status" value="1"/>
</dbReference>
<gene>
    <name evidence="6" type="ORF">DEW08_16355</name>
</gene>
<keyword evidence="1" id="KW-1133">Transmembrane helix</keyword>
<dbReference type="SUPFAM" id="SSF158472">
    <property type="entry name" value="HAMP domain-like"/>
    <property type="match status" value="1"/>
</dbReference>
<dbReference type="CDD" id="cd01948">
    <property type="entry name" value="EAL"/>
    <property type="match status" value="1"/>
</dbReference>
<dbReference type="InterPro" id="IPR003660">
    <property type="entry name" value="HAMP_dom"/>
</dbReference>
<dbReference type="CDD" id="cd00130">
    <property type="entry name" value="PAS"/>
    <property type="match status" value="1"/>
</dbReference>
<dbReference type="Proteomes" id="UP000245629">
    <property type="component" value="Chromosome 2"/>
</dbReference>
<accession>A0A2S2CST4</accession>